<name>A0ABW6X005_9ACTN</name>
<accession>A0ABW6X005</accession>
<organism evidence="1 2">
    <name type="scientific">Streptomyces argenteolus</name>
    <dbReference type="NCBI Taxonomy" id="67274"/>
    <lineage>
        <taxon>Bacteria</taxon>
        <taxon>Bacillati</taxon>
        <taxon>Actinomycetota</taxon>
        <taxon>Actinomycetes</taxon>
        <taxon>Kitasatosporales</taxon>
        <taxon>Streptomycetaceae</taxon>
        <taxon>Streptomyces</taxon>
    </lineage>
</organism>
<dbReference type="RefSeq" id="WP_387898627.1">
    <property type="nucleotide sequence ID" value="NZ_JBIBEG010000001.1"/>
</dbReference>
<keyword evidence="2" id="KW-1185">Reference proteome</keyword>
<gene>
    <name evidence="1" type="ORF">ACFY8O_04155</name>
</gene>
<evidence type="ECO:0000313" key="1">
    <source>
        <dbReference type="EMBL" id="MFF5895104.1"/>
    </source>
</evidence>
<dbReference type="EMBL" id="JBIBEG010000001">
    <property type="protein sequence ID" value="MFF5895104.1"/>
    <property type="molecule type" value="Genomic_DNA"/>
</dbReference>
<protein>
    <submittedName>
        <fullName evidence="1">Uncharacterized protein</fullName>
    </submittedName>
</protein>
<proteinExistence type="predicted"/>
<comment type="caution">
    <text evidence="1">The sequence shown here is derived from an EMBL/GenBank/DDBJ whole genome shotgun (WGS) entry which is preliminary data.</text>
</comment>
<dbReference type="Proteomes" id="UP001602322">
    <property type="component" value="Unassembled WGS sequence"/>
</dbReference>
<reference evidence="1 2" key="1">
    <citation type="submission" date="2024-10" db="EMBL/GenBank/DDBJ databases">
        <title>The Natural Products Discovery Center: Release of the First 8490 Sequenced Strains for Exploring Actinobacteria Biosynthetic Diversity.</title>
        <authorList>
            <person name="Kalkreuter E."/>
            <person name="Kautsar S.A."/>
            <person name="Yang D."/>
            <person name="Bader C.D."/>
            <person name="Teijaro C.N."/>
            <person name="Fluegel L."/>
            <person name="Davis C.M."/>
            <person name="Simpson J.R."/>
            <person name="Lauterbach L."/>
            <person name="Steele A.D."/>
            <person name="Gui C."/>
            <person name="Meng S."/>
            <person name="Li G."/>
            <person name="Viehrig K."/>
            <person name="Ye F."/>
            <person name="Su P."/>
            <person name="Kiefer A.F."/>
            <person name="Nichols A."/>
            <person name="Cepeda A.J."/>
            <person name="Yan W."/>
            <person name="Fan B."/>
            <person name="Jiang Y."/>
            <person name="Adhikari A."/>
            <person name="Zheng C.-J."/>
            <person name="Schuster L."/>
            <person name="Cowan T.M."/>
            <person name="Smanski M.J."/>
            <person name="Chevrette M.G."/>
            <person name="De Carvalho L.P.S."/>
            <person name="Shen B."/>
        </authorList>
    </citation>
    <scope>NUCLEOTIDE SEQUENCE [LARGE SCALE GENOMIC DNA]</scope>
    <source>
        <strain evidence="1 2">NPDC012540</strain>
    </source>
</reference>
<evidence type="ECO:0000313" key="2">
    <source>
        <dbReference type="Proteomes" id="UP001602322"/>
    </source>
</evidence>
<sequence>MSLLELIADADERGLAASGLACLDRCLPPPEDGSDPEPLRPLWAGCETGAEWATRLDAVLAGLGPAGSGAPGAGDTTTRVVALLHDAPRNFEAAPLRAWADACSLLALDVHGRFDFPSATDPDALNRCREGGPVYGGPLLVGELRRQAEILETLSEGTETAGGATGLRRVMDLSVEGRRVLRAVMSRRARGRTRPGAP</sequence>